<evidence type="ECO:0000259" key="7">
    <source>
        <dbReference type="PROSITE" id="PS50850"/>
    </source>
</evidence>
<accession>F4QB76</accession>
<organism evidence="8 9">
    <name type="scientific">Cavenderia fasciculata</name>
    <name type="common">Slime mold</name>
    <name type="synonym">Dictyostelium fasciculatum</name>
    <dbReference type="NCBI Taxonomy" id="261658"/>
    <lineage>
        <taxon>Eukaryota</taxon>
        <taxon>Amoebozoa</taxon>
        <taxon>Evosea</taxon>
        <taxon>Eumycetozoa</taxon>
        <taxon>Dictyostelia</taxon>
        <taxon>Acytosteliales</taxon>
        <taxon>Cavenderiaceae</taxon>
        <taxon>Cavenderia</taxon>
    </lineage>
</organism>
<keyword evidence="3 6" id="KW-1133">Transmembrane helix</keyword>
<evidence type="ECO:0000313" key="8">
    <source>
        <dbReference type="EMBL" id="EGG14848.1"/>
    </source>
</evidence>
<feature type="transmembrane region" description="Helical" evidence="6">
    <location>
        <begin position="388"/>
        <end position="413"/>
    </location>
</feature>
<feature type="transmembrane region" description="Helical" evidence="6">
    <location>
        <begin position="433"/>
        <end position="455"/>
    </location>
</feature>
<evidence type="ECO:0000256" key="6">
    <source>
        <dbReference type="SAM" id="Phobius"/>
    </source>
</evidence>
<feature type="transmembrane region" description="Helical" evidence="6">
    <location>
        <begin position="131"/>
        <end position="149"/>
    </location>
</feature>
<dbReference type="PROSITE" id="PS50850">
    <property type="entry name" value="MFS"/>
    <property type="match status" value="1"/>
</dbReference>
<dbReference type="KEGG" id="dfa:DFA_10721"/>
<evidence type="ECO:0000313" key="9">
    <source>
        <dbReference type="Proteomes" id="UP000007797"/>
    </source>
</evidence>
<proteinExistence type="predicted"/>
<dbReference type="GeneID" id="14866896"/>
<evidence type="ECO:0000256" key="1">
    <source>
        <dbReference type="ARBA" id="ARBA00004141"/>
    </source>
</evidence>
<keyword evidence="9" id="KW-1185">Reference proteome</keyword>
<feature type="compositionally biased region" description="Low complexity" evidence="5">
    <location>
        <begin position="272"/>
        <end position="311"/>
    </location>
</feature>
<dbReference type="OMA" id="NYSEKTH"/>
<dbReference type="EMBL" id="GL883027">
    <property type="protein sequence ID" value="EGG14848.1"/>
    <property type="molecule type" value="Genomic_DNA"/>
</dbReference>
<evidence type="ECO:0000256" key="5">
    <source>
        <dbReference type="SAM" id="MobiDB-lite"/>
    </source>
</evidence>
<feature type="transmembrane region" description="Helical" evidence="6">
    <location>
        <begin position="45"/>
        <end position="69"/>
    </location>
</feature>
<dbReference type="InterPro" id="IPR020846">
    <property type="entry name" value="MFS_dom"/>
</dbReference>
<feature type="transmembrane region" description="Helical" evidence="6">
    <location>
        <begin position="209"/>
        <end position="228"/>
    </location>
</feature>
<keyword evidence="2 6" id="KW-0812">Transmembrane</keyword>
<keyword evidence="4 6" id="KW-0472">Membrane</keyword>
<dbReference type="RefSeq" id="XP_004351364.1">
    <property type="nucleotide sequence ID" value="XM_004351312.1"/>
</dbReference>
<dbReference type="InterPro" id="IPR036259">
    <property type="entry name" value="MFS_trans_sf"/>
</dbReference>
<dbReference type="GO" id="GO:0022857">
    <property type="term" value="F:transmembrane transporter activity"/>
    <property type="evidence" value="ECO:0007669"/>
    <property type="project" value="InterPro"/>
</dbReference>
<sequence length="602" mass="66757">MLTPEEEDGAGYIIKGDEETPMIKEEGEVGGEVEQEKPMHLPSMISIMAIGFIANVEYGIVMPSVWQFIVSLDGTNNTLGWALSGFSLAQLIFLPLIGFWADKRTLREAICVSLLVGISGNLVYAMSVSPLMIIAGRLIAGIGSANMALTNSYIASVSTKEQRTRYMAKVNGINAIGLVAGPIFNLALAKLNSSFWIKNVHFVFDPLRGPGWMLSVLLFLCLISFIFFKEPTFNEKQQAQGVETKSTKPTTTTTTQQQSTNNYSEKTHLLINNNNSNNNDGANNNNINNSDYNYNNYNSNNNNNQNVSRSNSRNDRSTPTSPITSMNNYSKKYNNQSKAQSNVNSISNISSASYHFSIIYGQQIQGGDHQQDLANPFPKREDTFFKKLFKLVNASLLTCFLINFVQNFVFGALETLITPITHQQYNFDTLDNSVMYSVISGEVIIFIFATVFAANKGIQDKYLILFGQVFLGAGLAMLLVFFGGPATRHVELWKFALSVIITTMGIPTQNTSIYSLYSKLLNRIYGENEPQGFQTGFMMLMGSGARILGPLLAGYGLDMANRFPLFIFCLSLWVFDIGVTLIFWKKLTFITKPGQKATIVAH</sequence>
<dbReference type="InterPro" id="IPR051068">
    <property type="entry name" value="MFS_Domain-Containing_Protein"/>
</dbReference>
<dbReference type="OrthoDB" id="370281at2759"/>
<dbReference type="Proteomes" id="UP000007797">
    <property type="component" value="Unassembled WGS sequence"/>
</dbReference>
<name>F4QB76_CACFS</name>
<feature type="transmembrane region" description="Helical" evidence="6">
    <location>
        <begin position="537"/>
        <end position="557"/>
    </location>
</feature>
<dbReference type="InterPro" id="IPR011701">
    <property type="entry name" value="MFS"/>
</dbReference>
<feature type="region of interest" description="Disordered" evidence="5">
    <location>
        <begin position="239"/>
        <end position="330"/>
    </location>
</feature>
<feature type="compositionally biased region" description="Low complexity" evidence="5">
    <location>
        <begin position="247"/>
        <end position="260"/>
    </location>
</feature>
<evidence type="ECO:0000256" key="3">
    <source>
        <dbReference type="ARBA" id="ARBA00022989"/>
    </source>
</evidence>
<feature type="transmembrane region" description="Helical" evidence="6">
    <location>
        <begin position="81"/>
        <end position="101"/>
    </location>
</feature>
<dbReference type="SUPFAM" id="SSF103473">
    <property type="entry name" value="MFS general substrate transporter"/>
    <property type="match status" value="1"/>
</dbReference>
<feature type="domain" description="Major facilitator superfamily (MFS) profile" evidence="7">
    <location>
        <begin position="43"/>
        <end position="588"/>
    </location>
</feature>
<comment type="subcellular location">
    <subcellularLocation>
        <location evidence="1">Membrane</location>
        <topology evidence="1">Multi-pass membrane protein</topology>
    </subcellularLocation>
</comment>
<dbReference type="Pfam" id="PF07690">
    <property type="entry name" value="MFS_1"/>
    <property type="match status" value="1"/>
</dbReference>
<dbReference type="Gene3D" id="1.20.1250.20">
    <property type="entry name" value="MFS general substrate transporter like domains"/>
    <property type="match status" value="2"/>
</dbReference>
<evidence type="ECO:0000256" key="2">
    <source>
        <dbReference type="ARBA" id="ARBA00022692"/>
    </source>
</evidence>
<gene>
    <name evidence="8" type="ORF">DFA_10721</name>
</gene>
<feature type="transmembrane region" description="Helical" evidence="6">
    <location>
        <begin position="170"/>
        <end position="189"/>
    </location>
</feature>
<reference evidence="9" key="1">
    <citation type="journal article" date="2011" name="Genome Res.">
        <title>Phylogeny-wide analysis of social amoeba genomes highlights ancient origins for complex intercellular communication.</title>
        <authorList>
            <person name="Heidel A.J."/>
            <person name="Lawal H.M."/>
            <person name="Felder M."/>
            <person name="Schilde C."/>
            <person name="Helps N.R."/>
            <person name="Tunggal B."/>
            <person name="Rivero F."/>
            <person name="John U."/>
            <person name="Schleicher M."/>
            <person name="Eichinger L."/>
            <person name="Platzer M."/>
            <person name="Noegel A.A."/>
            <person name="Schaap P."/>
            <person name="Gloeckner G."/>
        </authorList>
    </citation>
    <scope>NUCLEOTIDE SEQUENCE [LARGE SCALE GENOMIC DNA]</scope>
    <source>
        <strain evidence="9">SH3</strain>
    </source>
</reference>
<evidence type="ECO:0000256" key="4">
    <source>
        <dbReference type="ARBA" id="ARBA00023136"/>
    </source>
</evidence>
<dbReference type="GO" id="GO:0016020">
    <property type="term" value="C:membrane"/>
    <property type="evidence" value="ECO:0007669"/>
    <property type="project" value="UniProtKB-SubCell"/>
</dbReference>
<dbReference type="PANTHER" id="PTHR23510:SF16">
    <property type="entry name" value="MAJOR FACILITATOR SUPERFAMILY (MFS) PROFILE DOMAIN-CONTAINING PROTEIN"/>
    <property type="match status" value="1"/>
</dbReference>
<feature type="transmembrane region" description="Helical" evidence="6">
    <location>
        <begin position="563"/>
        <end position="584"/>
    </location>
</feature>
<feature type="transmembrane region" description="Helical" evidence="6">
    <location>
        <begin position="108"/>
        <end position="125"/>
    </location>
</feature>
<protein>
    <recommendedName>
        <fullName evidence="7">Major facilitator superfamily (MFS) profile domain-containing protein</fullName>
    </recommendedName>
</protein>
<dbReference type="PANTHER" id="PTHR23510">
    <property type="entry name" value="INNER MEMBRANE TRANSPORT PROTEIN YAJR"/>
    <property type="match status" value="1"/>
</dbReference>
<feature type="transmembrane region" description="Helical" evidence="6">
    <location>
        <begin position="462"/>
        <end position="483"/>
    </location>
</feature>
<dbReference type="AlphaFoldDB" id="F4QB76"/>